<dbReference type="EMBL" id="JAGRRH010000004">
    <property type="protein sequence ID" value="KAG7371362.1"/>
    <property type="molecule type" value="Genomic_DNA"/>
</dbReference>
<dbReference type="AlphaFoldDB" id="A0A9K3M047"/>
<sequence length="340" mass="37420">MLPASGALSSPPSSPTHSFLSSLLRTYGVKNMIIVQDNAKPDGGTIRQRNRWIRLHAVTATSTKPPPLLPTSSKCRWSSNSCSNSGGPVLQKQMYQCVQRGGIVKDERLPLDPAEQGHLGRPCPLRMPRFSQEDVPGVPASPKVPMRRASIEEDELARIAALQVCFTGEEEEGEEDEAGEIGEGEGVEDEGIYARQTHRSVSLDPIPSTQSTRRVSDEPLHNTFIGKVDAAFATPRRRNSWNDRYGIFKKARALDTIIATHHGSIPSSSQKVASQIDRILHDMGLMEHSTSSRESELSEDSVLLPPVRRQSWTKDEEEVHTRKGHQSTGEGSIISFLLSS</sequence>
<evidence type="ECO:0000256" key="1">
    <source>
        <dbReference type="SAM" id="MobiDB-lite"/>
    </source>
</evidence>
<name>A0A9K3M047_9STRA</name>
<reference evidence="2" key="2">
    <citation type="submission" date="2021-04" db="EMBL/GenBank/DDBJ databases">
        <authorList>
            <person name="Podell S."/>
        </authorList>
    </citation>
    <scope>NUCLEOTIDE SEQUENCE</scope>
    <source>
        <strain evidence="2">Hildebrandi</strain>
    </source>
</reference>
<feature type="compositionally biased region" description="Basic and acidic residues" evidence="1">
    <location>
        <begin position="287"/>
        <end position="296"/>
    </location>
</feature>
<gene>
    <name evidence="2" type="ORF">IV203_019932</name>
</gene>
<protein>
    <submittedName>
        <fullName evidence="2">Uncharacterized protein</fullName>
    </submittedName>
</protein>
<evidence type="ECO:0000313" key="3">
    <source>
        <dbReference type="Proteomes" id="UP000693970"/>
    </source>
</evidence>
<dbReference type="Proteomes" id="UP000693970">
    <property type="component" value="Unassembled WGS sequence"/>
</dbReference>
<organism evidence="2 3">
    <name type="scientific">Nitzschia inconspicua</name>
    <dbReference type="NCBI Taxonomy" id="303405"/>
    <lineage>
        <taxon>Eukaryota</taxon>
        <taxon>Sar</taxon>
        <taxon>Stramenopiles</taxon>
        <taxon>Ochrophyta</taxon>
        <taxon>Bacillariophyta</taxon>
        <taxon>Bacillariophyceae</taxon>
        <taxon>Bacillariophycidae</taxon>
        <taxon>Bacillariales</taxon>
        <taxon>Bacillariaceae</taxon>
        <taxon>Nitzschia</taxon>
    </lineage>
</organism>
<keyword evidence="3" id="KW-1185">Reference proteome</keyword>
<comment type="caution">
    <text evidence="2">The sequence shown here is derived from an EMBL/GenBank/DDBJ whole genome shotgun (WGS) entry which is preliminary data.</text>
</comment>
<proteinExistence type="predicted"/>
<feature type="region of interest" description="Disordered" evidence="1">
    <location>
        <begin position="287"/>
        <end position="332"/>
    </location>
</feature>
<reference evidence="2" key="1">
    <citation type="journal article" date="2021" name="Sci. Rep.">
        <title>Diploid genomic architecture of Nitzschia inconspicua, an elite biomass production diatom.</title>
        <authorList>
            <person name="Oliver A."/>
            <person name="Podell S."/>
            <person name="Pinowska A."/>
            <person name="Traller J.C."/>
            <person name="Smith S.R."/>
            <person name="McClure R."/>
            <person name="Beliaev A."/>
            <person name="Bohutskyi P."/>
            <person name="Hill E.A."/>
            <person name="Rabines A."/>
            <person name="Zheng H."/>
            <person name="Allen L.Z."/>
            <person name="Kuo A."/>
            <person name="Grigoriev I.V."/>
            <person name="Allen A.E."/>
            <person name="Hazlebeck D."/>
            <person name="Allen E.E."/>
        </authorList>
    </citation>
    <scope>NUCLEOTIDE SEQUENCE</scope>
    <source>
        <strain evidence="2">Hildebrandi</strain>
    </source>
</reference>
<feature type="compositionally biased region" description="Basic and acidic residues" evidence="1">
    <location>
        <begin position="312"/>
        <end position="321"/>
    </location>
</feature>
<accession>A0A9K3M047</accession>
<evidence type="ECO:0000313" key="2">
    <source>
        <dbReference type="EMBL" id="KAG7371362.1"/>
    </source>
</evidence>